<proteinExistence type="predicted"/>
<evidence type="ECO:0000313" key="1">
    <source>
        <dbReference type="EMBL" id="EDX15657.1"/>
    </source>
</evidence>
<name>B4NTJ9_DROSI</name>
<keyword evidence="2" id="KW-1185">Reference proteome</keyword>
<evidence type="ECO:0000313" key="2">
    <source>
        <dbReference type="Proteomes" id="UP000000304"/>
    </source>
</evidence>
<dbReference type="EMBL" id="CH983176">
    <property type="protein sequence ID" value="EDX15657.1"/>
    <property type="molecule type" value="Genomic_DNA"/>
</dbReference>
<accession>B4NTJ9</accession>
<gene>
    <name evidence="1" type="primary">Dsim\GD11934</name>
    <name evidence="1" type="ORF">Dsim_GD11934</name>
</gene>
<dbReference type="Proteomes" id="UP000000304">
    <property type="component" value="Unassembled WGS sequence"/>
</dbReference>
<dbReference type="AlphaFoldDB" id="B4NTJ9"/>
<dbReference type="HOGENOM" id="CLU_2852103_0_0_1"/>
<sequence length="65" mass="7563">MSRQEAVARSENDAGSILKGYLVIQPYHEENETEASWKRCSPEEMEYLSEQRCGLTIEQRRQCVV</sequence>
<reference evidence="1 2" key="1">
    <citation type="journal article" date="2007" name="Nature">
        <title>Evolution of genes and genomes on the Drosophila phylogeny.</title>
        <authorList>
            <consortium name="Drosophila 12 Genomes Consortium"/>
            <person name="Clark A.G."/>
            <person name="Eisen M.B."/>
            <person name="Smith D.R."/>
            <person name="Bergman C.M."/>
            <person name="Oliver B."/>
            <person name="Markow T.A."/>
            <person name="Kaufman T.C."/>
            <person name="Kellis M."/>
            <person name="Gelbart W."/>
            <person name="Iyer V.N."/>
            <person name="Pollard D.A."/>
            <person name="Sackton T.B."/>
            <person name="Larracuente A.M."/>
            <person name="Singh N.D."/>
            <person name="Abad J.P."/>
            <person name="Abt D.N."/>
            <person name="Adryan B."/>
            <person name="Aguade M."/>
            <person name="Akashi H."/>
            <person name="Anderson W.W."/>
            <person name="Aquadro C.F."/>
            <person name="Ardell D.H."/>
            <person name="Arguello R."/>
            <person name="Artieri C.G."/>
            <person name="Barbash D.A."/>
            <person name="Barker D."/>
            <person name="Barsanti P."/>
            <person name="Batterham P."/>
            <person name="Batzoglou S."/>
            <person name="Begun D."/>
            <person name="Bhutkar A."/>
            <person name="Blanco E."/>
            <person name="Bosak S.A."/>
            <person name="Bradley R.K."/>
            <person name="Brand A.D."/>
            <person name="Brent M.R."/>
            <person name="Brooks A.N."/>
            <person name="Brown R.H."/>
            <person name="Butlin R.K."/>
            <person name="Caggese C."/>
            <person name="Calvi B.R."/>
            <person name="Bernardo de Carvalho A."/>
            <person name="Caspi A."/>
            <person name="Castrezana S."/>
            <person name="Celniker S.E."/>
            <person name="Chang J.L."/>
            <person name="Chapple C."/>
            <person name="Chatterji S."/>
            <person name="Chinwalla A."/>
            <person name="Civetta A."/>
            <person name="Clifton S.W."/>
            <person name="Comeron J.M."/>
            <person name="Costello J.C."/>
            <person name="Coyne J.A."/>
            <person name="Daub J."/>
            <person name="David R.G."/>
            <person name="Delcher A.L."/>
            <person name="Delehaunty K."/>
            <person name="Do C.B."/>
            <person name="Ebling H."/>
            <person name="Edwards K."/>
            <person name="Eickbush T."/>
            <person name="Evans J.D."/>
            <person name="Filipski A."/>
            <person name="Findeiss S."/>
            <person name="Freyhult E."/>
            <person name="Fulton L."/>
            <person name="Fulton R."/>
            <person name="Garcia A.C."/>
            <person name="Gardiner A."/>
            <person name="Garfield D.A."/>
            <person name="Garvin B.E."/>
            <person name="Gibson G."/>
            <person name="Gilbert D."/>
            <person name="Gnerre S."/>
            <person name="Godfrey J."/>
            <person name="Good R."/>
            <person name="Gotea V."/>
            <person name="Gravely B."/>
            <person name="Greenberg A.J."/>
            <person name="Griffiths-Jones S."/>
            <person name="Gross S."/>
            <person name="Guigo R."/>
            <person name="Gustafson E.A."/>
            <person name="Haerty W."/>
            <person name="Hahn M.W."/>
            <person name="Halligan D.L."/>
            <person name="Halpern A.L."/>
            <person name="Halter G.M."/>
            <person name="Han M.V."/>
            <person name="Heger A."/>
            <person name="Hillier L."/>
            <person name="Hinrichs A.S."/>
            <person name="Holmes I."/>
            <person name="Hoskins R.A."/>
            <person name="Hubisz M.J."/>
            <person name="Hultmark D."/>
            <person name="Huntley M.A."/>
            <person name="Jaffe D.B."/>
            <person name="Jagadeeshan S."/>
            <person name="Jeck W.R."/>
            <person name="Johnson J."/>
            <person name="Jones C.D."/>
            <person name="Jordan W.C."/>
            <person name="Karpen G.H."/>
            <person name="Kataoka E."/>
            <person name="Keightley P.D."/>
            <person name="Kheradpour P."/>
            <person name="Kirkness E.F."/>
            <person name="Koerich L.B."/>
            <person name="Kristiansen K."/>
            <person name="Kudrna D."/>
            <person name="Kulathinal R.J."/>
            <person name="Kumar S."/>
            <person name="Kwok R."/>
            <person name="Lander E."/>
            <person name="Langley C.H."/>
            <person name="Lapoint R."/>
            <person name="Lazzaro B.P."/>
            <person name="Lee S.J."/>
            <person name="Levesque L."/>
            <person name="Li R."/>
            <person name="Lin C.F."/>
            <person name="Lin M.F."/>
            <person name="Lindblad-Toh K."/>
            <person name="Llopart A."/>
            <person name="Long M."/>
            <person name="Low L."/>
            <person name="Lozovsky E."/>
            <person name="Lu J."/>
            <person name="Luo M."/>
            <person name="Machado C.A."/>
            <person name="Makalowski W."/>
            <person name="Marzo M."/>
            <person name="Matsuda M."/>
            <person name="Matzkin L."/>
            <person name="McAllister B."/>
            <person name="McBride C.S."/>
            <person name="McKernan B."/>
            <person name="McKernan K."/>
            <person name="Mendez-Lago M."/>
            <person name="Minx P."/>
            <person name="Mollenhauer M.U."/>
            <person name="Montooth K."/>
            <person name="Mount S.M."/>
            <person name="Mu X."/>
            <person name="Myers E."/>
            <person name="Negre B."/>
            <person name="Newfeld S."/>
            <person name="Nielsen R."/>
            <person name="Noor M.A."/>
            <person name="O'Grady P."/>
            <person name="Pachter L."/>
            <person name="Papaceit M."/>
            <person name="Parisi M.J."/>
            <person name="Parisi M."/>
            <person name="Parts L."/>
            <person name="Pedersen J.S."/>
            <person name="Pesole G."/>
            <person name="Phillippy A.M."/>
            <person name="Ponting C.P."/>
            <person name="Pop M."/>
            <person name="Porcelli D."/>
            <person name="Powell J.R."/>
            <person name="Prohaska S."/>
            <person name="Pruitt K."/>
            <person name="Puig M."/>
            <person name="Quesneville H."/>
            <person name="Ram K.R."/>
            <person name="Rand D."/>
            <person name="Rasmussen M.D."/>
            <person name="Reed L.K."/>
            <person name="Reenan R."/>
            <person name="Reily A."/>
            <person name="Remington K.A."/>
            <person name="Rieger T.T."/>
            <person name="Ritchie M.G."/>
            <person name="Robin C."/>
            <person name="Rogers Y.H."/>
            <person name="Rohde C."/>
            <person name="Rozas J."/>
            <person name="Rubenfield M.J."/>
            <person name="Ruiz A."/>
            <person name="Russo S."/>
            <person name="Salzberg S.L."/>
            <person name="Sanchez-Gracia A."/>
            <person name="Saranga D.J."/>
            <person name="Sato H."/>
            <person name="Schaeffer S.W."/>
            <person name="Schatz M.C."/>
            <person name="Schlenke T."/>
            <person name="Schwartz R."/>
            <person name="Segarra C."/>
            <person name="Singh R.S."/>
            <person name="Sirot L."/>
            <person name="Sirota M."/>
            <person name="Sisneros N.B."/>
            <person name="Smith C.D."/>
            <person name="Smith T.F."/>
            <person name="Spieth J."/>
            <person name="Stage D.E."/>
            <person name="Stark A."/>
            <person name="Stephan W."/>
            <person name="Strausberg R.L."/>
            <person name="Strempel S."/>
            <person name="Sturgill D."/>
            <person name="Sutton G."/>
            <person name="Sutton G.G."/>
            <person name="Tao W."/>
            <person name="Teichmann S."/>
            <person name="Tobari Y.N."/>
            <person name="Tomimura Y."/>
            <person name="Tsolas J.M."/>
            <person name="Valente V.L."/>
            <person name="Venter E."/>
            <person name="Venter J.C."/>
            <person name="Vicario S."/>
            <person name="Vieira F.G."/>
            <person name="Vilella A.J."/>
            <person name="Villasante A."/>
            <person name="Walenz B."/>
            <person name="Wang J."/>
            <person name="Wasserman M."/>
            <person name="Watts T."/>
            <person name="Wilson D."/>
            <person name="Wilson R.K."/>
            <person name="Wing R.A."/>
            <person name="Wolfner M.F."/>
            <person name="Wong A."/>
            <person name="Wong G.K."/>
            <person name="Wu C.I."/>
            <person name="Wu G."/>
            <person name="Yamamoto D."/>
            <person name="Yang H.P."/>
            <person name="Yang S.P."/>
            <person name="Yorke J.A."/>
            <person name="Yoshida K."/>
            <person name="Zdobnov E."/>
            <person name="Zhang P."/>
            <person name="Zhang Y."/>
            <person name="Zimin A.V."/>
            <person name="Baldwin J."/>
            <person name="Abdouelleil A."/>
            <person name="Abdulkadir J."/>
            <person name="Abebe A."/>
            <person name="Abera B."/>
            <person name="Abreu J."/>
            <person name="Acer S.C."/>
            <person name="Aftuck L."/>
            <person name="Alexander A."/>
            <person name="An P."/>
            <person name="Anderson E."/>
            <person name="Anderson S."/>
            <person name="Arachi H."/>
            <person name="Azer M."/>
            <person name="Bachantsang P."/>
            <person name="Barry A."/>
            <person name="Bayul T."/>
            <person name="Berlin A."/>
            <person name="Bessette D."/>
            <person name="Bloom T."/>
            <person name="Blye J."/>
            <person name="Boguslavskiy L."/>
            <person name="Bonnet C."/>
            <person name="Boukhgalter B."/>
            <person name="Bourzgui I."/>
            <person name="Brown A."/>
            <person name="Cahill P."/>
            <person name="Channer S."/>
            <person name="Cheshatsang Y."/>
            <person name="Chuda L."/>
            <person name="Citroen M."/>
            <person name="Collymore A."/>
            <person name="Cooke P."/>
            <person name="Costello M."/>
            <person name="D'Aco K."/>
            <person name="Daza R."/>
            <person name="De Haan G."/>
            <person name="DeGray S."/>
            <person name="DeMaso C."/>
            <person name="Dhargay N."/>
            <person name="Dooley K."/>
            <person name="Dooley E."/>
            <person name="Doricent M."/>
            <person name="Dorje P."/>
            <person name="Dorjee K."/>
            <person name="Dupes A."/>
            <person name="Elong R."/>
            <person name="Falk J."/>
            <person name="Farina A."/>
            <person name="Faro S."/>
            <person name="Ferguson D."/>
            <person name="Fisher S."/>
            <person name="Foley C.D."/>
            <person name="Franke A."/>
            <person name="Friedrich D."/>
            <person name="Gadbois L."/>
            <person name="Gearin G."/>
            <person name="Gearin C.R."/>
            <person name="Giannoukos G."/>
            <person name="Goode T."/>
            <person name="Graham J."/>
            <person name="Grandbois E."/>
            <person name="Grewal S."/>
            <person name="Gyaltsen K."/>
            <person name="Hafez N."/>
            <person name="Hagos B."/>
            <person name="Hall J."/>
            <person name="Henson C."/>
            <person name="Hollinger A."/>
            <person name="Honan T."/>
            <person name="Huard M.D."/>
            <person name="Hughes L."/>
            <person name="Hurhula B."/>
            <person name="Husby M.E."/>
            <person name="Kamat A."/>
            <person name="Kanga B."/>
            <person name="Kashin S."/>
            <person name="Khazanovich D."/>
            <person name="Kisner P."/>
            <person name="Lance K."/>
            <person name="Lara M."/>
            <person name="Lee W."/>
            <person name="Lennon N."/>
            <person name="Letendre F."/>
            <person name="LeVine R."/>
            <person name="Lipovsky A."/>
            <person name="Liu X."/>
            <person name="Liu J."/>
            <person name="Liu S."/>
            <person name="Lokyitsang T."/>
            <person name="Lokyitsang Y."/>
            <person name="Lubonja R."/>
            <person name="Lui A."/>
            <person name="MacDonald P."/>
            <person name="Magnisalis V."/>
            <person name="Maru K."/>
            <person name="Matthews C."/>
            <person name="McCusker W."/>
            <person name="McDonough S."/>
            <person name="Mehta T."/>
            <person name="Meldrim J."/>
            <person name="Meneus L."/>
            <person name="Mihai O."/>
            <person name="Mihalev A."/>
            <person name="Mihova T."/>
            <person name="Mittelman R."/>
            <person name="Mlenga V."/>
            <person name="Montmayeur A."/>
            <person name="Mulrain L."/>
            <person name="Navidi A."/>
            <person name="Naylor J."/>
            <person name="Negash T."/>
            <person name="Nguyen T."/>
            <person name="Nguyen N."/>
            <person name="Nicol R."/>
            <person name="Norbu C."/>
            <person name="Norbu N."/>
            <person name="Novod N."/>
            <person name="O'Neill B."/>
            <person name="Osman S."/>
            <person name="Markiewicz E."/>
            <person name="Oyono O.L."/>
            <person name="Patti C."/>
            <person name="Phunkhang P."/>
            <person name="Pierre F."/>
            <person name="Priest M."/>
            <person name="Raghuraman S."/>
            <person name="Rege F."/>
            <person name="Reyes R."/>
            <person name="Rise C."/>
            <person name="Rogov P."/>
            <person name="Ross K."/>
            <person name="Ryan E."/>
            <person name="Settipalli S."/>
            <person name="Shea T."/>
            <person name="Sherpa N."/>
            <person name="Shi L."/>
            <person name="Shih D."/>
            <person name="Sparrow T."/>
            <person name="Spaulding J."/>
            <person name="Stalker J."/>
            <person name="Stange-Thomann N."/>
            <person name="Stavropoulos S."/>
            <person name="Stone C."/>
            <person name="Strader C."/>
            <person name="Tesfaye S."/>
            <person name="Thomson T."/>
            <person name="Thoulutsang Y."/>
            <person name="Thoulutsang D."/>
            <person name="Topham K."/>
            <person name="Topping I."/>
            <person name="Tsamla T."/>
            <person name="Vassiliev H."/>
            <person name="Vo A."/>
            <person name="Wangchuk T."/>
            <person name="Wangdi T."/>
            <person name="Weiand M."/>
            <person name="Wilkinson J."/>
            <person name="Wilson A."/>
            <person name="Yadav S."/>
            <person name="Young G."/>
            <person name="Yu Q."/>
            <person name="Zembek L."/>
            <person name="Zhong D."/>
            <person name="Zimmer A."/>
            <person name="Zwirko Z."/>
            <person name="Jaffe D.B."/>
            <person name="Alvarez P."/>
            <person name="Brockman W."/>
            <person name="Butler J."/>
            <person name="Chin C."/>
            <person name="Gnerre S."/>
            <person name="Grabherr M."/>
            <person name="Kleber M."/>
            <person name="Mauceli E."/>
            <person name="MacCallum I."/>
        </authorList>
    </citation>
    <scope>NUCLEOTIDE SEQUENCE [LARGE SCALE GENOMIC DNA]</scope>
    <source>
        <strain evidence="2">white501</strain>
    </source>
</reference>
<protein>
    <submittedName>
        <fullName evidence="1">GD11934</fullName>
    </submittedName>
</protein>
<organism evidence="1 2">
    <name type="scientific">Drosophila simulans</name>
    <name type="common">Fruit fly</name>
    <dbReference type="NCBI Taxonomy" id="7240"/>
    <lineage>
        <taxon>Eukaryota</taxon>
        <taxon>Metazoa</taxon>
        <taxon>Ecdysozoa</taxon>
        <taxon>Arthropoda</taxon>
        <taxon>Hexapoda</taxon>
        <taxon>Insecta</taxon>
        <taxon>Pterygota</taxon>
        <taxon>Neoptera</taxon>
        <taxon>Endopterygota</taxon>
        <taxon>Diptera</taxon>
        <taxon>Brachycera</taxon>
        <taxon>Muscomorpha</taxon>
        <taxon>Ephydroidea</taxon>
        <taxon>Drosophilidae</taxon>
        <taxon>Drosophila</taxon>
        <taxon>Sophophora</taxon>
    </lineage>
</organism>